<protein>
    <recommendedName>
        <fullName evidence="3">long-chain-fatty-acid--CoA ligase</fullName>
        <ecNumber evidence="3">6.2.1.3</ecNumber>
    </recommendedName>
</protein>
<keyword evidence="2" id="KW-0443">Lipid metabolism</keyword>
<evidence type="ECO:0000259" key="5">
    <source>
        <dbReference type="Pfam" id="PF13193"/>
    </source>
</evidence>
<dbReference type="Proteomes" id="UP000593567">
    <property type="component" value="Unassembled WGS sequence"/>
</dbReference>
<dbReference type="InterPro" id="IPR042099">
    <property type="entry name" value="ANL_N_sf"/>
</dbReference>
<dbReference type="AlphaFoldDB" id="A0A7J7IZ03"/>
<dbReference type="PANTHER" id="PTHR43272:SF107">
    <property type="entry name" value="LONG-CHAIN-FATTY-ACID--COA LIGASE 5"/>
    <property type="match status" value="1"/>
</dbReference>
<organism evidence="6 7">
    <name type="scientific">Bugula neritina</name>
    <name type="common">Brown bryozoan</name>
    <name type="synonym">Sertularia neritina</name>
    <dbReference type="NCBI Taxonomy" id="10212"/>
    <lineage>
        <taxon>Eukaryota</taxon>
        <taxon>Metazoa</taxon>
        <taxon>Spiralia</taxon>
        <taxon>Lophotrochozoa</taxon>
        <taxon>Bryozoa</taxon>
        <taxon>Gymnolaemata</taxon>
        <taxon>Cheilostomatida</taxon>
        <taxon>Flustrina</taxon>
        <taxon>Buguloidea</taxon>
        <taxon>Bugulidae</taxon>
        <taxon>Bugula</taxon>
    </lineage>
</organism>
<dbReference type="OrthoDB" id="1700726at2759"/>
<feature type="domain" description="AMP-binding enzyme C-terminal" evidence="5">
    <location>
        <begin position="196"/>
        <end position="241"/>
    </location>
</feature>
<dbReference type="EC" id="6.2.1.3" evidence="3"/>
<keyword evidence="2" id="KW-0276">Fatty acid metabolism</keyword>
<evidence type="ECO:0000313" key="6">
    <source>
        <dbReference type="EMBL" id="KAF6019133.1"/>
    </source>
</evidence>
<evidence type="ECO:0000256" key="1">
    <source>
        <dbReference type="ARBA" id="ARBA00022598"/>
    </source>
</evidence>
<gene>
    <name evidence="6" type="ORF">EB796_022550</name>
</gene>
<dbReference type="GO" id="GO:0016020">
    <property type="term" value="C:membrane"/>
    <property type="evidence" value="ECO:0007669"/>
    <property type="project" value="TreeGrafter"/>
</dbReference>
<dbReference type="GO" id="GO:0004467">
    <property type="term" value="F:long-chain fatty acid-CoA ligase activity"/>
    <property type="evidence" value="ECO:0007669"/>
    <property type="project" value="UniProtKB-EC"/>
</dbReference>
<dbReference type="EMBL" id="VXIV02003252">
    <property type="protein sequence ID" value="KAF6019133.1"/>
    <property type="molecule type" value="Genomic_DNA"/>
</dbReference>
<dbReference type="Gene3D" id="3.40.50.12780">
    <property type="entry name" value="N-terminal domain of ligase-like"/>
    <property type="match status" value="1"/>
</dbReference>
<dbReference type="SUPFAM" id="SSF56801">
    <property type="entry name" value="Acetyl-CoA synthetase-like"/>
    <property type="match status" value="1"/>
</dbReference>
<accession>A0A7J7IZ03</accession>
<proteinExistence type="predicted"/>
<comment type="caution">
    <text evidence="6">The sequence shown here is derived from an EMBL/GenBank/DDBJ whole genome shotgun (WGS) entry which is preliminary data.</text>
</comment>
<keyword evidence="7" id="KW-1185">Reference proteome</keyword>
<evidence type="ECO:0000256" key="2">
    <source>
        <dbReference type="ARBA" id="ARBA00022832"/>
    </source>
</evidence>
<dbReference type="Pfam" id="PF00501">
    <property type="entry name" value="AMP-binding"/>
    <property type="match status" value="1"/>
</dbReference>
<evidence type="ECO:0000259" key="4">
    <source>
        <dbReference type="Pfam" id="PF00501"/>
    </source>
</evidence>
<sequence length="323" mass="35774">MAGASKSRIKSYLLKKALHKKEKYFKRGIITKSTLWDKLVFKKLQDLLGGRVKIIVTGAAPISTPVLRFFRLAFGAVVCEGYGQTECSAAMSGSVPGEQEYGEVGPPLSCNIIKLADVPEMNYFAAENVGEVCCKGINVFKGYLHDEAKTREAIDEDGWLHTGDIGRWTERGTLKIVDRKKNIFKLSQGEYVAPEKIENVYMSCSLVAQCFVHGDSLQSALVGVVVPDPETLPAYAKSELGLSTTSMEELCKNEKVKAAVMKAMASAAKTFNLKGFEQVRDIHMVAEAFTVENNLLTPTFKLKRVESRTKYKDVIAEMYSKMK</sequence>
<dbReference type="GO" id="GO:0005783">
    <property type="term" value="C:endoplasmic reticulum"/>
    <property type="evidence" value="ECO:0007669"/>
    <property type="project" value="TreeGrafter"/>
</dbReference>
<dbReference type="PANTHER" id="PTHR43272">
    <property type="entry name" value="LONG-CHAIN-FATTY-ACID--COA LIGASE"/>
    <property type="match status" value="1"/>
</dbReference>
<evidence type="ECO:0000256" key="3">
    <source>
        <dbReference type="ARBA" id="ARBA00026121"/>
    </source>
</evidence>
<reference evidence="6" key="1">
    <citation type="submission" date="2020-06" db="EMBL/GenBank/DDBJ databases">
        <title>Draft genome of Bugula neritina, a colonial animal packing powerful symbionts and potential medicines.</title>
        <authorList>
            <person name="Rayko M."/>
        </authorList>
    </citation>
    <scope>NUCLEOTIDE SEQUENCE [LARGE SCALE GENOMIC DNA]</scope>
    <source>
        <strain evidence="6">Kwan_BN1</strain>
    </source>
</reference>
<name>A0A7J7IZ03_BUGNE</name>
<dbReference type="InterPro" id="IPR000873">
    <property type="entry name" value="AMP-dep_synth/lig_dom"/>
</dbReference>
<evidence type="ECO:0000313" key="7">
    <source>
        <dbReference type="Proteomes" id="UP000593567"/>
    </source>
</evidence>
<dbReference type="Pfam" id="PF13193">
    <property type="entry name" value="AMP-binding_C"/>
    <property type="match status" value="1"/>
</dbReference>
<keyword evidence="1" id="KW-0436">Ligase</keyword>
<dbReference type="InterPro" id="IPR025110">
    <property type="entry name" value="AMP-bd_C"/>
</dbReference>
<feature type="domain" description="AMP-dependent synthetase/ligase" evidence="4">
    <location>
        <begin position="34"/>
        <end position="144"/>
    </location>
</feature>